<organism evidence="1">
    <name type="scientific">Siphoviridae sp. ctvhu9</name>
    <dbReference type="NCBI Taxonomy" id="2827968"/>
    <lineage>
        <taxon>Viruses</taxon>
        <taxon>Duplodnaviria</taxon>
        <taxon>Heunggongvirae</taxon>
        <taxon>Uroviricota</taxon>
        <taxon>Caudoviricetes</taxon>
    </lineage>
</organism>
<sequence>MHRALQLDLLAVADTLNALTNSGKDYICQAVSAVYFVAPTKPLHKGEINLRVTKFAVNNHTDERTVFRWLKEARLLCAKLRGLNICTYCTKKDVSRSD</sequence>
<dbReference type="EMBL" id="BK032607">
    <property type="protein sequence ID" value="DAF50981.1"/>
    <property type="molecule type" value="Genomic_DNA"/>
</dbReference>
<accession>A0A8S5SIX4</accession>
<reference evidence="1" key="1">
    <citation type="journal article" date="2021" name="Proc. Natl. Acad. Sci. U.S.A.">
        <title>A Catalog of Tens of Thousands of Viruses from Human Metagenomes Reveals Hidden Associations with Chronic Diseases.</title>
        <authorList>
            <person name="Tisza M.J."/>
            <person name="Buck C.B."/>
        </authorList>
    </citation>
    <scope>NUCLEOTIDE SEQUENCE</scope>
    <source>
        <strain evidence="1">Ctvhu9</strain>
    </source>
</reference>
<evidence type="ECO:0000313" key="1">
    <source>
        <dbReference type="EMBL" id="DAF50981.1"/>
    </source>
</evidence>
<proteinExistence type="predicted"/>
<protein>
    <submittedName>
        <fullName evidence="1">Uncharacterized protein</fullName>
    </submittedName>
</protein>
<name>A0A8S5SIX4_9CAUD</name>